<dbReference type="PANTHER" id="PTHR23020:SF43">
    <property type="entry name" value="CHK KINASE-LIKE DOMAIN-CONTAINING PROTEIN"/>
    <property type="match status" value="1"/>
</dbReference>
<dbReference type="Gene3D" id="3.90.1200.10">
    <property type="match status" value="1"/>
</dbReference>
<dbReference type="InterPro" id="IPR011009">
    <property type="entry name" value="Kinase-like_dom_sf"/>
</dbReference>
<dbReference type="InterPro" id="IPR012877">
    <property type="entry name" value="Dhs-27"/>
</dbReference>
<organism evidence="2 3">
    <name type="scientific">Caenorhabditis bovis</name>
    <dbReference type="NCBI Taxonomy" id="2654633"/>
    <lineage>
        <taxon>Eukaryota</taxon>
        <taxon>Metazoa</taxon>
        <taxon>Ecdysozoa</taxon>
        <taxon>Nematoda</taxon>
        <taxon>Chromadorea</taxon>
        <taxon>Rhabditida</taxon>
        <taxon>Rhabditina</taxon>
        <taxon>Rhabditomorpha</taxon>
        <taxon>Rhabditoidea</taxon>
        <taxon>Rhabditidae</taxon>
        <taxon>Peloderinae</taxon>
        <taxon>Caenorhabditis</taxon>
    </lineage>
</organism>
<dbReference type="InterPro" id="IPR015897">
    <property type="entry name" value="CHK_kinase-like"/>
</dbReference>
<dbReference type="Pfam" id="PF07914">
    <property type="entry name" value="DUF1679"/>
    <property type="match status" value="2"/>
</dbReference>
<dbReference type="InterPro" id="IPR052961">
    <property type="entry name" value="Oxido-Kinase-like_Enzymes"/>
</dbReference>
<evidence type="ECO:0000259" key="1">
    <source>
        <dbReference type="SMART" id="SM00587"/>
    </source>
</evidence>
<protein>
    <recommendedName>
        <fullName evidence="1">CHK kinase-like domain-containing protein</fullName>
    </recommendedName>
</protein>
<evidence type="ECO:0000313" key="2">
    <source>
        <dbReference type="EMBL" id="CAB3396942.1"/>
    </source>
</evidence>
<dbReference type="AlphaFoldDB" id="A0A8S1E593"/>
<reference evidence="2 3" key="1">
    <citation type="submission" date="2020-04" db="EMBL/GenBank/DDBJ databases">
        <authorList>
            <person name="Laetsch R D."/>
            <person name="Stevens L."/>
            <person name="Kumar S."/>
            <person name="Blaxter L. M."/>
        </authorList>
    </citation>
    <scope>NUCLEOTIDE SEQUENCE [LARGE SCALE GENOMIC DNA]</scope>
</reference>
<dbReference type="Proteomes" id="UP000494206">
    <property type="component" value="Unassembled WGS sequence"/>
</dbReference>
<gene>
    <name evidence="2" type="ORF">CBOVIS_LOCUS428</name>
</gene>
<feature type="domain" description="CHK kinase-like" evidence="1">
    <location>
        <begin position="87"/>
        <end position="238"/>
    </location>
</feature>
<dbReference type="SUPFAM" id="SSF56112">
    <property type="entry name" value="Protein kinase-like (PK-like)"/>
    <property type="match status" value="1"/>
</dbReference>
<proteinExistence type="predicted"/>
<dbReference type="OrthoDB" id="5915577at2759"/>
<dbReference type="PANTHER" id="PTHR23020">
    <property type="entry name" value="UNCHARACTERIZED NUCLEAR HORMONE RECEPTOR-RELATED"/>
    <property type="match status" value="1"/>
</dbReference>
<sequence length="315" mass="35661">MSLSVAAHGILKTHLTWDEVEHELQKAFNTNAHFGPNKSATSIGDLKFHNREVDMYKILMKLNEKEIPFTEIYAAKKFDDQNNLKGFIISEYIPNIRHIGMHECMNYNDIIKVVKSAAIFSAIGNISDKEELKFAEGENMLTLLMSQVIDESPVLIHCDLWSSNLLCDLWSSNLLCTRRPNDGAELKAIIDFQTVSFGSPGIDLARLFVSSLSSKDRNEHLDDLLNLYYDTFESKLQGSKPSYTMEQLKDSYYLCVPLFTLPGIVPQLELSNVASSELKKERKIAMSKMIGLVEDSLAAHEINVKNHLKMLINNN</sequence>
<name>A0A8S1E593_9PELO</name>
<dbReference type="EMBL" id="CADEPM010000001">
    <property type="protein sequence ID" value="CAB3396942.1"/>
    <property type="molecule type" value="Genomic_DNA"/>
</dbReference>
<evidence type="ECO:0000313" key="3">
    <source>
        <dbReference type="Proteomes" id="UP000494206"/>
    </source>
</evidence>
<accession>A0A8S1E593</accession>
<comment type="caution">
    <text evidence="2">The sequence shown here is derived from an EMBL/GenBank/DDBJ whole genome shotgun (WGS) entry which is preliminary data.</text>
</comment>
<dbReference type="SMART" id="SM00587">
    <property type="entry name" value="CHK"/>
    <property type="match status" value="1"/>
</dbReference>
<keyword evidence="3" id="KW-1185">Reference proteome</keyword>